<dbReference type="Proteomes" id="UP000627292">
    <property type="component" value="Unassembled WGS sequence"/>
</dbReference>
<dbReference type="EMBL" id="BMIB01000002">
    <property type="protein sequence ID" value="GGH66925.1"/>
    <property type="molecule type" value="Genomic_DNA"/>
</dbReference>
<evidence type="ECO:0000313" key="1">
    <source>
        <dbReference type="EMBL" id="GGH66925.1"/>
    </source>
</evidence>
<gene>
    <name evidence="1" type="ORF">GCM10011379_21610</name>
</gene>
<organism evidence="1 2">
    <name type="scientific">Filimonas zeae</name>
    <dbReference type="NCBI Taxonomy" id="1737353"/>
    <lineage>
        <taxon>Bacteria</taxon>
        <taxon>Pseudomonadati</taxon>
        <taxon>Bacteroidota</taxon>
        <taxon>Chitinophagia</taxon>
        <taxon>Chitinophagales</taxon>
        <taxon>Chitinophagaceae</taxon>
        <taxon>Filimonas</taxon>
    </lineage>
</organism>
<name>A0A917IWT6_9BACT</name>
<evidence type="ECO:0000313" key="2">
    <source>
        <dbReference type="Proteomes" id="UP000627292"/>
    </source>
</evidence>
<reference evidence="1" key="2">
    <citation type="submission" date="2020-09" db="EMBL/GenBank/DDBJ databases">
        <authorList>
            <person name="Sun Q."/>
            <person name="Zhou Y."/>
        </authorList>
    </citation>
    <scope>NUCLEOTIDE SEQUENCE</scope>
    <source>
        <strain evidence="1">CGMCC 1.15290</strain>
    </source>
</reference>
<reference evidence="1" key="1">
    <citation type="journal article" date="2014" name="Int. J. Syst. Evol. Microbiol.">
        <title>Complete genome sequence of Corynebacterium casei LMG S-19264T (=DSM 44701T), isolated from a smear-ripened cheese.</title>
        <authorList>
            <consortium name="US DOE Joint Genome Institute (JGI-PGF)"/>
            <person name="Walter F."/>
            <person name="Albersmeier A."/>
            <person name="Kalinowski J."/>
            <person name="Ruckert C."/>
        </authorList>
    </citation>
    <scope>NUCLEOTIDE SEQUENCE</scope>
    <source>
        <strain evidence="1">CGMCC 1.15290</strain>
    </source>
</reference>
<proteinExistence type="predicted"/>
<dbReference type="AlphaFoldDB" id="A0A917IWT6"/>
<accession>A0A917IWT6</accession>
<sequence>MLPENTIPLVEKKNPVTNFYFPLPDKFFVLPENKIPLAEKKNPVTNFYFPLPDFYFLFLK</sequence>
<keyword evidence="2" id="KW-1185">Reference proteome</keyword>
<protein>
    <submittedName>
        <fullName evidence="1">Uncharacterized protein</fullName>
    </submittedName>
</protein>
<comment type="caution">
    <text evidence="1">The sequence shown here is derived from an EMBL/GenBank/DDBJ whole genome shotgun (WGS) entry which is preliminary data.</text>
</comment>